<name>A0AAD6X7Y4_9AGAR</name>
<dbReference type="EMBL" id="JARJCM010000050">
    <property type="protein sequence ID" value="KAJ7035454.1"/>
    <property type="molecule type" value="Genomic_DNA"/>
</dbReference>
<protein>
    <submittedName>
        <fullName evidence="1">Uncharacterized protein</fullName>
    </submittedName>
</protein>
<keyword evidence="2" id="KW-1185">Reference proteome</keyword>
<comment type="caution">
    <text evidence="1">The sequence shown here is derived from an EMBL/GenBank/DDBJ whole genome shotgun (WGS) entry which is preliminary data.</text>
</comment>
<accession>A0AAD6X7Y4</accession>
<sequence>MDLLGRARDRWSGWEDRKVVARNCQHSVTSGRLERTVSGHIERDSTSVVPRRCCVNKRAGARHCASVRVTAASMRAGAASMRARCRVNAQEGPYITCTKWLNENTVAVFLTRQYRAPHILFSRPYLTGN</sequence>
<evidence type="ECO:0000313" key="1">
    <source>
        <dbReference type="EMBL" id="KAJ7035454.1"/>
    </source>
</evidence>
<gene>
    <name evidence="1" type="ORF">C8F04DRAFT_1182359</name>
</gene>
<reference evidence="1" key="1">
    <citation type="submission" date="2023-03" db="EMBL/GenBank/DDBJ databases">
        <title>Massive genome expansion in bonnet fungi (Mycena s.s.) driven by repeated elements and novel gene families across ecological guilds.</title>
        <authorList>
            <consortium name="Lawrence Berkeley National Laboratory"/>
            <person name="Harder C.B."/>
            <person name="Miyauchi S."/>
            <person name="Viragh M."/>
            <person name="Kuo A."/>
            <person name="Thoen E."/>
            <person name="Andreopoulos B."/>
            <person name="Lu D."/>
            <person name="Skrede I."/>
            <person name="Drula E."/>
            <person name="Henrissat B."/>
            <person name="Morin E."/>
            <person name="Kohler A."/>
            <person name="Barry K."/>
            <person name="LaButti K."/>
            <person name="Morin E."/>
            <person name="Salamov A."/>
            <person name="Lipzen A."/>
            <person name="Mereny Z."/>
            <person name="Hegedus B."/>
            <person name="Baldrian P."/>
            <person name="Stursova M."/>
            <person name="Weitz H."/>
            <person name="Taylor A."/>
            <person name="Grigoriev I.V."/>
            <person name="Nagy L.G."/>
            <person name="Martin F."/>
            <person name="Kauserud H."/>
        </authorList>
    </citation>
    <scope>NUCLEOTIDE SEQUENCE</scope>
    <source>
        <strain evidence="1">CBHHK200</strain>
    </source>
</reference>
<proteinExistence type="predicted"/>
<dbReference type="AlphaFoldDB" id="A0AAD6X7Y4"/>
<evidence type="ECO:0000313" key="2">
    <source>
        <dbReference type="Proteomes" id="UP001218188"/>
    </source>
</evidence>
<organism evidence="1 2">
    <name type="scientific">Mycena alexandri</name>
    <dbReference type="NCBI Taxonomy" id="1745969"/>
    <lineage>
        <taxon>Eukaryota</taxon>
        <taxon>Fungi</taxon>
        <taxon>Dikarya</taxon>
        <taxon>Basidiomycota</taxon>
        <taxon>Agaricomycotina</taxon>
        <taxon>Agaricomycetes</taxon>
        <taxon>Agaricomycetidae</taxon>
        <taxon>Agaricales</taxon>
        <taxon>Marasmiineae</taxon>
        <taxon>Mycenaceae</taxon>
        <taxon>Mycena</taxon>
    </lineage>
</organism>
<dbReference type="Proteomes" id="UP001218188">
    <property type="component" value="Unassembled WGS sequence"/>
</dbReference>